<feature type="domain" description="CUE" evidence="3">
    <location>
        <begin position="36"/>
        <end position="78"/>
    </location>
</feature>
<evidence type="ECO:0000259" key="3">
    <source>
        <dbReference type="PROSITE" id="PS51140"/>
    </source>
</evidence>
<organism evidence="4 5">
    <name type="scientific">Trichosporon asahii var. asahii (strain CBS 8904)</name>
    <name type="common">Yeast</name>
    <dbReference type="NCBI Taxonomy" id="1220162"/>
    <lineage>
        <taxon>Eukaryota</taxon>
        <taxon>Fungi</taxon>
        <taxon>Dikarya</taxon>
        <taxon>Basidiomycota</taxon>
        <taxon>Agaricomycotina</taxon>
        <taxon>Tremellomycetes</taxon>
        <taxon>Trichosporonales</taxon>
        <taxon>Trichosporonaceae</taxon>
        <taxon>Trichosporon</taxon>
    </lineage>
</organism>
<dbReference type="OrthoDB" id="3824970at2759"/>
<feature type="region of interest" description="Disordered" evidence="1">
    <location>
        <begin position="97"/>
        <end position="152"/>
    </location>
</feature>
<accession>K1VAE8</accession>
<name>K1VAE8_TRIAC</name>
<feature type="compositionally biased region" description="Low complexity" evidence="1">
    <location>
        <begin position="97"/>
        <end position="114"/>
    </location>
</feature>
<dbReference type="Gene3D" id="1.10.8.10">
    <property type="entry name" value="DNA helicase RuvA subunit, C-terminal domain"/>
    <property type="match status" value="1"/>
</dbReference>
<dbReference type="CDD" id="cd14424">
    <property type="entry name" value="CUE_Cue1p_like"/>
    <property type="match status" value="1"/>
</dbReference>
<dbReference type="Proteomes" id="UP000006757">
    <property type="component" value="Unassembled WGS sequence"/>
</dbReference>
<evidence type="ECO:0000256" key="1">
    <source>
        <dbReference type="SAM" id="MobiDB-lite"/>
    </source>
</evidence>
<reference evidence="4 5" key="1">
    <citation type="journal article" date="2012" name="Eukaryot. Cell">
        <title>Genome sequence of the Trichosporon asahii environmental strain CBS 8904.</title>
        <authorList>
            <person name="Yang R.Y."/>
            <person name="Li H.T."/>
            <person name="Zhu H."/>
            <person name="Zhou G.P."/>
            <person name="Wang M."/>
            <person name="Wang L."/>
        </authorList>
    </citation>
    <scope>NUCLEOTIDE SEQUENCE [LARGE SCALE GENOMIC DNA]</scope>
    <source>
        <strain evidence="4 5">CBS 8904</strain>
    </source>
</reference>
<proteinExistence type="predicted"/>
<comment type="caution">
    <text evidence="4">The sequence shown here is derived from an EMBL/GenBank/DDBJ whole genome shotgun (WGS) entry which is preliminary data.</text>
</comment>
<gene>
    <name evidence="4" type="ORF">A1Q2_04692</name>
</gene>
<evidence type="ECO:0000313" key="4">
    <source>
        <dbReference type="EMBL" id="EKD01005.1"/>
    </source>
</evidence>
<dbReference type="EMBL" id="AMBO01000328">
    <property type="protein sequence ID" value="EKD01005.1"/>
    <property type="molecule type" value="Genomic_DNA"/>
</dbReference>
<dbReference type="OMA" id="RRDIMWD"/>
<dbReference type="Pfam" id="PF02845">
    <property type="entry name" value="CUE"/>
    <property type="match status" value="1"/>
</dbReference>
<protein>
    <recommendedName>
        <fullName evidence="3">CUE domain-containing protein</fullName>
    </recommendedName>
</protein>
<dbReference type="PROSITE" id="PS51140">
    <property type="entry name" value="CUE"/>
    <property type="match status" value="1"/>
</dbReference>
<dbReference type="HOGENOM" id="CLU_083690_0_0_1"/>
<dbReference type="STRING" id="1220162.K1VAE8"/>
<dbReference type="AlphaFoldDB" id="K1VAE8"/>
<dbReference type="GO" id="GO:0043130">
    <property type="term" value="F:ubiquitin binding"/>
    <property type="evidence" value="ECO:0007669"/>
    <property type="project" value="InterPro"/>
</dbReference>
<evidence type="ECO:0000313" key="5">
    <source>
        <dbReference type="Proteomes" id="UP000006757"/>
    </source>
</evidence>
<dbReference type="FunCoup" id="K1VAE8">
    <property type="interactions" value="55"/>
</dbReference>
<feature type="compositionally biased region" description="Basic and acidic residues" evidence="1">
    <location>
        <begin position="137"/>
        <end position="152"/>
    </location>
</feature>
<dbReference type="InParanoid" id="K1VAE8"/>
<sequence>MAIEDVLPTIILVAVIFFAYRWLTGSKTPADPFHGVRRDMVEAVISAFPDVPVDNVVYSLTRTRSAQSTSEIILERGTLPAPPTGFVIPDSLRPAAAAVPVPAPSSQSQQSAPATKPQSLIERYNLSAKLDQTPSEESGKWEATRENREKDLRARKEKMILEARRKLLEKQAQAAQAAKVE</sequence>
<keyword evidence="5" id="KW-1185">Reference proteome</keyword>
<dbReference type="InterPro" id="IPR003892">
    <property type="entry name" value="CUE"/>
</dbReference>
<keyword evidence="2" id="KW-0472">Membrane</keyword>
<evidence type="ECO:0000256" key="2">
    <source>
        <dbReference type="SAM" id="Phobius"/>
    </source>
</evidence>
<dbReference type="eggNOG" id="ENOG502S6YF">
    <property type="taxonomic scope" value="Eukaryota"/>
</dbReference>
<feature type="transmembrane region" description="Helical" evidence="2">
    <location>
        <begin position="6"/>
        <end position="23"/>
    </location>
</feature>
<keyword evidence="2" id="KW-0812">Transmembrane</keyword>
<keyword evidence="2" id="KW-1133">Transmembrane helix</keyword>